<dbReference type="KEGG" id="lcn:C270_03745"/>
<dbReference type="RefSeq" id="WP_014974274.1">
    <property type="nucleotide sequence ID" value="NC_018673.1"/>
</dbReference>
<sequence>MVKKVAVMGSCLTRDNFNSKFNRNYKMFFEVVAATHQTSMLSLMSEPINYLEKENLEGFRDFDKWQLRQELNKEFLQLITTKEVDYLIMDSWVELYYSVINLGDGNFVSDNPKFKNLKFFKNQHSKINILQNTDAYLNIWKEKVDAFFAYTQEHIPNVKIILNQSRFGDTMENGTTMTDYRKKRNFKMINVEKLNRLWDILDDYIINNYDVLVIDMKEKSYLLDENHPWGAFYVYYSKPFYDDFLHKLIKIDEEQTLLKVNQLRQCVVGFEKSNADLERKLMVAQNSNIFTRLKNIKNKMIN</sequence>
<dbReference type="PATRIC" id="fig|1229758.3.peg.750"/>
<dbReference type="eggNOG" id="ENOG5032XB0">
    <property type="taxonomic scope" value="Bacteria"/>
</dbReference>
<dbReference type="Proteomes" id="UP000006299">
    <property type="component" value="Chromosome"/>
</dbReference>
<dbReference type="InterPro" id="IPR046237">
    <property type="entry name" value="DUF6270"/>
</dbReference>
<proteinExistence type="predicted"/>
<organism evidence="1 2">
    <name type="scientific">Leuconostoc carnosum (strain JB16)</name>
    <dbReference type="NCBI Taxonomy" id="1229758"/>
    <lineage>
        <taxon>Bacteria</taxon>
        <taxon>Bacillati</taxon>
        <taxon>Bacillota</taxon>
        <taxon>Bacilli</taxon>
        <taxon>Lactobacillales</taxon>
        <taxon>Lactobacillaceae</taxon>
        <taxon>Leuconostoc</taxon>
    </lineage>
</organism>
<dbReference type="EMBL" id="CP003851">
    <property type="protein sequence ID" value="AFT81662.1"/>
    <property type="molecule type" value="Genomic_DNA"/>
</dbReference>
<protein>
    <submittedName>
        <fullName evidence="1">Uncharacterized protein</fullName>
    </submittedName>
</protein>
<reference evidence="1 2" key="1">
    <citation type="journal article" date="2012" name="J. Bacteriol.">
        <title>Complete genome sequence of Leuconostoc carnosum strain JB16, isolated from Kimchi.</title>
        <authorList>
            <person name="Jung J.Y."/>
            <person name="Lee S.H."/>
            <person name="Jeon C.O."/>
        </authorList>
    </citation>
    <scope>NUCLEOTIDE SEQUENCE [LARGE SCALE GENOMIC DNA]</scope>
    <source>
        <strain evidence="1 2">JB16</strain>
    </source>
</reference>
<accession>K0DDQ0</accession>
<keyword evidence="2" id="KW-1185">Reference proteome</keyword>
<dbReference type="AlphaFoldDB" id="K0DDQ0"/>
<dbReference type="Pfam" id="PF19786">
    <property type="entry name" value="DUF6270"/>
    <property type="match status" value="1"/>
</dbReference>
<evidence type="ECO:0000313" key="2">
    <source>
        <dbReference type="Proteomes" id="UP000006299"/>
    </source>
</evidence>
<evidence type="ECO:0000313" key="1">
    <source>
        <dbReference type="EMBL" id="AFT81662.1"/>
    </source>
</evidence>
<name>K0DDQ0_LEUCJ</name>
<gene>
    <name evidence="1" type="ordered locus">C270_03745</name>
</gene>
<dbReference type="HOGENOM" id="CLU_062376_0_0_9"/>